<dbReference type="InterPro" id="IPR019749">
    <property type="entry name" value="Band_41_domain"/>
</dbReference>
<dbReference type="Gene3D" id="2.30.29.30">
    <property type="entry name" value="Pleckstrin-homology domain (PH domain)/Phosphotyrosine-binding domain (PTB)"/>
    <property type="match status" value="1"/>
</dbReference>
<evidence type="ECO:0008006" key="7">
    <source>
        <dbReference type="Google" id="ProtNLM"/>
    </source>
</evidence>
<dbReference type="GO" id="GO:0071944">
    <property type="term" value="C:cell periphery"/>
    <property type="evidence" value="ECO:0007669"/>
    <property type="project" value="UniProtKB-ARBA"/>
</dbReference>
<evidence type="ECO:0000259" key="4">
    <source>
        <dbReference type="SMART" id="SM01196"/>
    </source>
</evidence>
<dbReference type="InterPro" id="IPR018979">
    <property type="entry name" value="FERM_N"/>
</dbReference>
<accession>A0A9N9X5Q1</accession>
<reference evidence="5" key="1">
    <citation type="submission" date="2022-01" db="EMBL/GenBank/DDBJ databases">
        <authorList>
            <person name="King R."/>
        </authorList>
    </citation>
    <scope>NUCLEOTIDE SEQUENCE</scope>
</reference>
<dbReference type="GO" id="GO:0048513">
    <property type="term" value="P:animal organ development"/>
    <property type="evidence" value="ECO:0007669"/>
    <property type="project" value="UniProtKB-ARBA"/>
</dbReference>
<evidence type="ECO:0000256" key="1">
    <source>
        <dbReference type="ARBA" id="ARBA00004282"/>
    </source>
</evidence>
<name>A0A9N9X5Q1_PHACE</name>
<gene>
    <name evidence="5" type="ORF">PHAECO_LOCUS12757</name>
</gene>
<dbReference type="SMART" id="SM00295">
    <property type="entry name" value="B41"/>
    <property type="match status" value="1"/>
</dbReference>
<dbReference type="InterPro" id="IPR029071">
    <property type="entry name" value="Ubiquitin-like_domsf"/>
</dbReference>
<dbReference type="SUPFAM" id="SSF54236">
    <property type="entry name" value="Ubiquitin-like"/>
    <property type="match status" value="1"/>
</dbReference>
<feature type="domain" description="Band 4.1" evidence="3">
    <location>
        <begin position="10"/>
        <end position="207"/>
    </location>
</feature>
<proteinExistence type="predicted"/>
<sequence length="421" mass="48437">MKTVVSKTGVEVLYPCSIHLLDNGQIFECEYKSDHTGRDLIDYICEHINLQDKDLWGLKFVDIFEQRHWLEQDTLIRTQVKNVCPTHFHFRVKVYPPEPYKLLDEQTKFQIFMQLRLDLLSGRLGCGPSDSALLLALILQYTHGDYDEAIHSGNYIKMKVLLNQSFATEMKAMDLHRNHLNGLSPAQTQDLFLRMACQLQTYGIDPYLVEDLGHESYNLWINHKGMVTYVDGRKVHSLEWMAVNRIYQEENKLKINLVSGDTVTFVCLTKAECTYIFQGAVAHLVYFTSTGTQSTIGLIGNESLEELEADIKSFEVVERIEYEEMREVDEKIRLQRDMKKTVCSKIYCVGGITLQEALEIAFYDENVTDIYIEPPESNVLRDESSSADEDEGRLADNLNARKFSAPAENIFMNGERLNGIR</sequence>
<dbReference type="OrthoDB" id="6266673at2759"/>
<dbReference type="Gene3D" id="3.10.20.90">
    <property type="entry name" value="Phosphatidylinositol 3-kinase Catalytic Subunit, Chain A, domain 1"/>
    <property type="match status" value="1"/>
</dbReference>
<comment type="subcellular location">
    <subcellularLocation>
        <location evidence="1">Cell junction</location>
    </subcellularLocation>
</comment>
<dbReference type="GO" id="GO:0005856">
    <property type="term" value="C:cytoskeleton"/>
    <property type="evidence" value="ECO:0007669"/>
    <property type="project" value="TreeGrafter"/>
</dbReference>
<evidence type="ECO:0000313" key="5">
    <source>
        <dbReference type="EMBL" id="CAG9825320.1"/>
    </source>
</evidence>
<feature type="domain" description="FERM C-terminal PH-like" evidence="4">
    <location>
        <begin position="211"/>
        <end position="295"/>
    </location>
</feature>
<dbReference type="GO" id="GO:0070161">
    <property type="term" value="C:anchoring junction"/>
    <property type="evidence" value="ECO:0007669"/>
    <property type="project" value="UniProtKB-SubCell"/>
</dbReference>
<dbReference type="Pfam" id="PF00373">
    <property type="entry name" value="FERM_M"/>
    <property type="match status" value="1"/>
</dbReference>
<dbReference type="EMBL" id="OU896715">
    <property type="protein sequence ID" value="CAG9825320.1"/>
    <property type="molecule type" value="Genomic_DNA"/>
</dbReference>
<dbReference type="Proteomes" id="UP001153737">
    <property type="component" value="Chromosome 9"/>
</dbReference>
<dbReference type="AlphaFoldDB" id="A0A9N9X5Q1"/>
<dbReference type="Pfam" id="PF09380">
    <property type="entry name" value="FERM_C"/>
    <property type="match status" value="1"/>
</dbReference>
<dbReference type="Gene3D" id="1.20.80.10">
    <property type="match status" value="1"/>
</dbReference>
<dbReference type="InterPro" id="IPR011993">
    <property type="entry name" value="PH-like_dom_sf"/>
</dbReference>
<dbReference type="InterPro" id="IPR035963">
    <property type="entry name" value="FERM_2"/>
</dbReference>
<evidence type="ECO:0000256" key="2">
    <source>
        <dbReference type="ARBA" id="ARBA00022949"/>
    </source>
</evidence>
<dbReference type="GO" id="GO:0031032">
    <property type="term" value="P:actomyosin structure organization"/>
    <property type="evidence" value="ECO:0007669"/>
    <property type="project" value="TreeGrafter"/>
</dbReference>
<dbReference type="SUPFAM" id="SSF47031">
    <property type="entry name" value="Second domain of FERM"/>
    <property type="match status" value="1"/>
</dbReference>
<protein>
    <recommendedName>
        <fullName evidence="7">FERM domain-containing protein</fullName>
    </recommendedName>
</protein>
<dbReference type="CDD" id="cd17102">
    <property type="entry name" value="FERM_F1_FRMD3"/>
    <property type="match status" value="1"/>
</dbReference>
<dbReference type="InterPro" id="IPR018980">
    <property type="entry name" value="FERM_PH-like_C"/>
</dbReference>
<dbReference type="InterPro" id="IPR019748">
    <property type="entry name" value="FERM_central"/>
</dbReference>
<dbReference type="PRINTS" id="PR00935">
    <property type="entry name" value="BAND41"/>
</dbReference>
<dbReference type="InterPro" id="IPR014352">
    <property type="entry name" value="FERM/acyl-CoA-bd_prot_sf"/>
</dbReference>
<reference evidence="5" key="2">
    <citation type="submission" date="2022-10" db="EMBL/GenBank/DDBJ databases">
        <authorList>
            <consortium name="ENA_rothamsted_submissions"/>
            <consortium name="culmorum"/>
            <person name="King R."/>
        </authorList>
    </citation>
    <scope>NUCLEOTIDE SEQUENCE</scope>
</reference>
<dbReference type="PANTHER" id="PTHR23280">
    <property type="entry name" value="4.1 G PROTEIN"/>
    <property type="match status" value="1"/>
</dbReference>
<dbReference type="SMART" id="SM01196">
    <property type="entry name" value="FERM_C"/>
    <property type="match status" value="1"/>
</dbReference>
<dbReference type="PANTHER" id="PTHR23280:SF32">
    <property type="entry name" value="FI22325P1"/>
    <property type="match status" value="1"/>
</dbReference>
<dbReference type="CDD" id="cd14473">
    <property type="entry name" value="FERM_B-lobe"/>
    <property type="match status" value="1"/>
</dbReference>
<keyword evidence="6" id="KW-1185">Reference proteome</keyword>
<keyword evidence="2" id="KW-0965">Cell junction</keyword>
<dbReference type="Pfam" id="PF09379">
    <property type="entry name" value="FERM_N"/>
    <property type="match status" value="1"/>
</dbReference>
<dbReference type="SUPFAM" id="SSF50729">
    <property type="entry name" value="PH domain-like"/>
    <property type="match status" value="1"/>
</dbReference>
<dbReference type="GO" id="GO:0048699">
    <property type="term" value="P:generation of neurons"/>
    <property type="evidence" value="ECO:0007669"/>
    <property type="project" value="UniProtKB-ARBA"/>
</dbReference>
<organism evidence="5 6">
    <name type="scientific">Phaedon cochleariae</name>
    <name type="common">Mustard beetle</name>
    <dbReference type="NCBI Taxonomy" id="80249"/>
    <lineage>
        <taxon>Eukaryota</taxon>
        <taxon>Metazoa</taxon>
        <taxon>Ecdysozoa</taxon>
        <taxon>Arthropoda</taxon>
        <taxon>Hexapoda</taxon>
        <taxon>Insecta</taxon>
        <taxon>Pterygota</taxon>
        <taxon>Neoptera</taxon>
        <taxon>Endopterygota</taxon>
        <taxon>Coleoptera</taxon>
        <taxon>Polyphaga</taxon>
        <taxon>Cucujiformia</taxon>
        <taxon>Chrysomeloidea</taxon>
        <taxon>Chrysomelidae</taxon>
        <taxon>Chrysomelinae</taxon>
        <taxon>Chrysomelini</taxon>
        <taxon>Phaedon</taxon>
    </lineage>
</organism>
<evidence type="ECO:0000259" key="3">
    <source>
        <dbReference type="SMART" id="SM00295"/>
    </source>
</evidence>
<evidence type="ECO:0000313" key="6">
    <source>
        <dbReference type="Proteomes" id="UP001153737"/>
    </source>
</evidence>